<accession>A0A7G5BSW7</accession>
<dbReference type="KEGG" id="cchl:FPL14_01680"/>
<dbReference type="Gene3D" id="3.40.50.1820">
    <property type="entry name" value="alpha/beta hydrolase"/>
    <property type="match status" value="1"/>
</dbReference>
<dbReference type="EMBL" id="CP041969">
    <property type="protein sequence ID" value="QMV40051.1"/>
    <property type="molecule type" value="Genomic_DNA"/>
</dbReference>
<dbReference type="InterPro" id="IPR029058">
    <property type="entry name" value="AB_hydrolase_fold"/>
</dbReference>
<evidence type="ECO:0000259" key="1">
    <source>
        <dbReference type="Pfam" id="PF00561"/>
    </source>
</evidence>
<protein>
    <submittedName>
        <fullName evidence="2">Alpha/beta hydrolase</fullName>
    </submittedName>
</protein>
<evidence type="ECO:0000313" key="2">
    <source>
        <dbReference type="EMBL" id="QMV40051.1"/>
    </source>
</evidence>
<proteinExistence type="predicted"/>
<reference evidence="2 3" key="1">
    <citation type="submission" date="2019-07" db="EMBL/GenBank/DDBJ databases">
        <authorList>
            <person name="Kim J.K."/>
            <person name="Cheong H.-M."/>
            <person name="Choi Y."/>
            <person name="Hwang K.J."/>
            <person name="Lee S."/>
            <person name="Choi C."/>
        </authorList>
    </citation>
    <scope>NUCLEOTIDE SEQUENCE [LARGE SCALE GENOMIC DNA]</scope>
    <source>
        <strain evidence="2 3">KS 22</strain>
    </source>
</reference>
<name>A0A7G5BSW7_9BACL</name>
<evidence type="ECO:0000313" key="3">
    <source>
        <dbReference type="Proteomes" id="UP000515679"/>
    </source>
</evidence>
<dbReference type="Proteomes" id="UP000515679">
    <property type="component" value="Chromosome"/>
</dbReference>
<dbReference type="AlphaFoldDB" id="A0A7G5BSW7"/>
<dbReference type="InterPro" id="IPR000073">
    <property type="entry name" value="AB_hydrolase_1"/>
</dbReference>
<sequence>MKVISDFYLRNNFRMHFIDSQPVSDSTLAPVLICPGLSETAEEYTDFLEQLLPRRGIVLSFRGRGRSDSPIYGYDLSDHIIDIEGIVEHLQLNSFHLFAYSRGVPYAIGFVNKFPGKPKSIILQDYPPMHKRMHEGWADDYIKNYLIPYQRTDNISEIAVRGIERDSNQIRFDNNISIPILVLRGMKEGSLISDEDVVKYKQLNKECEIIEFFESGHDIRNTEKDKHLQVILDFIDRTELNRS</sequence>
<dbReference type="GO" id="GO:0016787">
    <property type="term" value="F:hydrolase activity"/>
    <property type="evidence" value="ECO:0007669"/>
    <property type="project" value="UniProtKB-KW"/>
</dbReference>
<organism evidence="2 3">
    <name type="scientific">Cohnella cholangitidis</name>
    <dbReference type="NCBI Taxonomy" id="2598458"/>
    <lineage>
        <taxon>Bacteria</taxon>
        <taxon>Bacillati</taxon>
        <taxon>Bacillota</taxon>
        <taxon>Bacilli</taxon>
        <taxon>Bacillales</taxon>
        <taxon>Paenibacillaceae</taxon>
        <taxon>Cohnella</taxon>
    </lineage>
</organism>
<keyword evidence="3" id="KW-1185">Reference proteome</keyword>
<dbReference type="Pfam" id="PF00561">
    <property type="entry name" value="Abhydrolase_1"/>
    <property type="match status" value="1"/>
</dbReference>
<dbReference type="SUPFAM" id="SSF53474">
    <property type="entry name" value="alpha/beta-Hydrolases"/>
    <property type="match status" value="1"/>
</dbReference>
<dbReference type="RefSeq" id="WP_182301386.1">
    <property type="nucleotide sequence ID" value="NZ_CP041969.1"/>
</dbReference>
<gene>
    <name evidence="2" type="ORF">FPL14_01680</name>
</gene>
<keyword evidence="2" id="KW-0378">Hydrolase</keyword>
<feature type="domain" description="AB hydrolase-1" evidence="1">
    <location>
        <begin position="30"/>
        <end position="126"/>
    </location>
</feature>